<feature type="region of interest" description="Disordered" evidence="2">
    <location>
        <begin position="112"/>
        <end position="182"/>
    </location>
</feature>
<dbReference type="Proteomes" id="UP000007350">
    <property type="component" value="Unassembled WGS sequence"/>
</dbReference>
<feature type="non-terminal residue" evidence="3">
    <location>
        <position position="249"/>
    </location>
</feature>
<accession>K2MLJ5</accession>
<evidence type="ECO:0000313" key="3">
    <source>
        <dbReference type="EMBL" id="EKF28040.1"/>
    </source>
</evidence>
<reference evidence="3 4" key="1">
    <citation type="journal article" date="2012" name="BMC Genomics">
        <title>Comparative genomic analysis of human infective Trypanosoma cruzi lineages with the bat-restricted subspecies T. cruzi marinkellei.</title>
        <authorList>
            <person name="Franzen O."/>
            <person name="Talavera-Lopez C."/>
            <person name="Ochaya S."/>
            <person name="Butler C.E."/>
            <person name="Messenger L.A."/>
            <person name="Lewis M.D."/>
            <person name="Llewellyn M.S."/>
            <person name="Marinkelle C.J."/>
            <person name="Tyler K.M."/>
            <person name="Miles M.A."/>
            <person name="Andersson B."/>
        </authorList>
    </citation>
    <scope>NUCLEOTIDE SEQUENCE [LARGE SCALE GENOMIC DNA]</scope>
    <source>
        <strain evidence="3 4">B7</strain>
    </source>
</reference>
<gene>
    <name evidence="3" type="ORF">MOQ_008224</name>
</gene>
<feature type="coiled-coil region" evidence="1">
    <location>
        <begin position="208"/>
        <end position="249"/>
    </location>
</feature>
<protein>
    <submittedName>
        <fullName evidence="3">Uncharacterized protein</fullName>
    </submittedName>
</protein>
<evidence type="ECO:0000256" key="2">
    <source>
        <dbReference type="SAM" id="MobiDB-lite"/>
    </source>
</evidence>
<keyword evidence="1" id="KW-0175">Coiled coil</keyword>
<comment type="caution">
    <text evidence="3">The sequence shown here is derived from an EMBL/GenBank/DDBJ whole genome shotgun (WGS) entry which is preliminary data.</text>
</comment>
<sequence length="249" mass="25842">MGALSKEPGSLADQGDDGDDVFGVGAEQHLTATGDAVPGERQAVPEGLVAELRGRLAELEAALSSAALARDSAVGEAERLARQCADAEAAMHRMEAEMAAENAKLKEELCRMQQSHEEERQAAEAAMHRMEAEMRSQQKTQVAGPPRRAAASSKNPFASMGALSKEPGSLADQGDDGDDVFGVGAEQHLTATGDAVSGERQAVPEGLVAELRGRLAELEAALSSAALARDSAVGEAERLARQCADAEAA</sequence>
<dbReference type="OrthoDB" id="255457at2759"/>
<dbReference type="EMBL" id="AHKC01016924">
    <property type="protein sequence ID" value="EKF28040.1"/>
    <property type="molecule type" value="Genomic_DNA"/>
</dbReference>
<proteinExistence type="predicted"/>
<keyword evidence="4" id="KW-1185">Reference proteome</keyword>
<evidence type="ECO:0000313" key="4">
    <source>
        <dbReference type="Proteomes" id="UP000007350"/>
    </source>
</evidence>
<evidence type="ECO:0000256" key="1">
    <source>
        <dbReference type="SAM" id="Coils"/>
    </source>
</evidence>
<feature type="compositionally biased region" description="Basic and acidic residues" evidence="2">
    <location>
        <begin position="112"/>
        <end position="136"/>
    </location>
</feature>
<organism evidence="3 4">
    <name type="scientific">Trypanosoma cruzi marinkellei</name>
    <dbReference type="NCBI Taxonomy" id="85056"/>
    <lineage>
        <taxon>Eukaryota</taxon>
        <taxon>Discoba</taxon>
        <taxon>Euglenozoa</taxon>
        <taxon>Kinetoplastea</taxon>
        <taxon>Metakinetoplastina</taxon>
        <taxon>Trypanosomatida</taxon>
        <taxon>Trypanosomatidae</taxon>
        <taxon>Trypanosoma</taxon>
        <taxon>Schizotrypanum</taxon>
    </lineage>
</organism>
<feature type="region of interest" description="Disordered" evidence="2">
    <location>
        <begin position="1"/>
        <end position="25"/>
    </location>
</feature>
<name>K2MLJ5_TRYCR</name>
<dbReference type="AlphaFoldDB" id="K2MLJ5"/>